<dbReference type="PRINTS" id="PR00411">
    <property type="entry name" value="PNDRDTASEI"/>
</dbReference>
<comment type="caution">
    <text evidence="6">The sequence shown here is derived from an EMBL/GenBank/DDBJ whole genome shotgun (WGS) entry which is preliminary data.</text>
</comment>
<dbReference type="InterPro" id="IPR023753">
    <property type="entry name" value="FAD/NAD-binding_dom"/>
</dbReference>
<gene>
    <name evidence="6" type="ORF">SLS63_004408</name>
</gene>
<dbReference type="EMBL" id="JAKNSF020000016">
    <property type="protein sequence ID" value="KAK7734123.1"/>
    <property type="molecule type" value="Genomic_DNA"/>
</dbReference>
<keyword evidence="3" id="KW-0274">FAD</keyword>
<keyword evidence="2" id="KW-0285">Flavoprotein</keyword>
<keyword evidence="4" id="KW-0560">Oxidoreductase</keyword>
<evidence type="ECO:0000259" key="5">
    <source>
        <dbReference type="Pfam" id="PF07992"/>
    </source>
</evidence>
<organism evidence="6 7">
    <name type="scientific">Diaporthe eres</name>
    <name type="common">Phomopsis oblonga</name>
    <dbReference type="NCBI Taxonomy" id="83184"/>
    <lineage>
        <taxon>Eukaryota</taxon>
        <taxon>Fungi</taxon>
        <taxon>Dikarya</taxon>
        <taxon>Ascomycota</taxon>
        <taxon>Pezizomycotina</taxon>
        <taxon>Sordariomycetes</taxon>
        <taxon>Sordariomycetidae</taxon>
        <taxon>Diaporthales</taxon>
        <taxon>Diaporthaceae</taxon>
        <taxon>Diaporthe</taxon>
        <taxon>Diaporthe eres species complex</taxon>
    </lineage>
</organism>
<accession>A0ABR1PEI2</accession>
<proteinExistence type="inferred from homology"/>
<dbReference type="InterPro" id="IPR036188">
    <property type="entry name" value="FAD/NAD-bd_sf"/>
</dbReference>
<evidence type="ECO:0000256" key="1">
    <source>
        <dbReference type="ARBA" id="ARBA00006442"/>
    </source>
</evidence>
<reference evidence="6 7" key="1">
    <citation type="submission" date="2024-02" db="EMBL/GenBank/DDBJ databases">
        <title>De novo assembly and annotation of 12 fungi associated with fruit tree decline syndrome in Ontario, Canada.</title>
        <authorList>
            <person name="Sulman M."/>
            <person name="Ellouze W."/>
            <person name="Ilyukhin E."/>
        </authorList>
    </citation>
    <scope>NUCLEOTIDE SEQUENCE [LARGE SCALE GENOMIC DNA]</scope>
    <source>
        <strain evidence="6 7">M169</strain>
    </source>
</reference>
<evidence type="ECO:0000256" key="4">
    <source>
        <dbReference type="ARBA" id="ARBA00023002"/>
    </source>
</evidence>
<dbReference type="Proteomes" id="UP001430848">
    <property type="component" value="Unassembled WGS sequence"/>
</dbReference>
<dbReference type="PANTHER" id="PTHR43735">
    <property type="entry name" value="APOPTOSIS-INDUCING FACTOR 1"/>
    <property type="match status" value="1"/>
</dbReference>
<dbReference type="SUPFAM" id="SSF51905">
    <property type="entry name" value="FAD/NAD(P)-binding domain"/>
    <property type="match status" value="1"/>
</dbReference>
<dbReference type="PRINTS" id="PR00368">
    <property type="entry name" value="FADPNR"/>
</dbReference>
<comment type="similarity">
    <text evidence="1">Belongs to the FAD-dependent oxidoreductase family.</text>
</comment>
<dbReference type="PANTHER" id="PTHR43735:SF3">
    <property type="entry name" value="FERROPTOSIS SUPPRESSOR PROTEIN 1"/>
    <property type="match status" value="1"/>
</dbReference>
<evidence type="ECO:0000313" key="7">
    <source>
        <dbReference type="Proteomes" id="UP001430848"/>
    </source>
</evidence>
<evidence type="ECO:0000256" key="3">
    <source>
        <dbReference type="ARBA" id="ARBA00022827"/>
    </source>
</evidence>
<evidence type="ECO:0000256" key="2">
    <source>
        <dbReference type="ARBA" id="ARBA00022630"/>
    </source>
</evidence>
<evidence type="ECO:0000313" key="6">
    <source>
        <dbReference type="EMBL" id="KAK7734123.1"/>
    </source>
</evidence>
<name>A0ABR1PEI2_DIAER</name>
<keyword evidence="7" id="KW-1185">Reference proteome</keyword>
<sequence>MAPSRKNIVILGGSYGGLSVAHYTLKHVIPQTPDKETFRVILISTSSQVFCRPACPRAMLSDDMFPQDKLFADIEAQFQYAGDGNFQFIKGTAMHLDHAQRTVTIKTESTDALQELPFYGLVIATGASTPSPLLGLIKDETFLRECWSSLRKALPGAKSIVISGGGPTSIETAGELGEYLNGRPGTFRSGQSQPRVNITVITSNSKVLPALRQGIADKAEKILAGVGVTVIKHARVKTVVPAQAGRDLEMLTSKATVVLDNGKTIDADLYIPATGTTPNTGFISDTSLVTADGRVDTNPSTLRVDCAGPNARIYAIGDASSYARPAVHNILSAVPTLCASMKNDLLLEAGHPKDLSSGGGHGFKEDMRETQLVPIGRGKGVGAAMGFQLPSFLVWLLKGRDYWLWTTENLWNGKKWNKES</sequence>
<dbReference type="Pfam" id="PF07992">
    <property type="entry name" value="Pyr_redox_2"/>
    <property type="match status" value="1"/>
</dbReference>
<dbReference type="Gene3D" id="3.50.50.100">
    <property type="match status" value="1"/>
</dbReference>
<protein>
    <recommendedName>
        <fullName evidence="5">FAD/NAD(P)-binding domain-containing protein</fullName>
    </recommendedName>
</protein>
<feature type="domain" description="FAD/NAD(P)-binding" evidence="5">
    <location>
        <begin position="7"/>
        <end position="320"/>
    </location>
</feature>